<accession>A0A0S2DE40</accession>
<sequence>MSHPAPPAVAFGAEDESHLKLLSIFYYVLAALGALALLMAVGITVLLFGYLGAGGAGHDGSVAAGDLTVLIVVMALSVALSLASGILQFMTARRLSQRRGRGLCQFTAAITCLSFPLGTLLGVFTFIVLARPQVRAAFGD</sequence>
<dbReference type="PATRIC" id="fig|69.6.peg.1201"/>
<dbReference type="RefSeq" id="WP_057946605.1">
    <property type="nucleotide sequence ID" value="NZ_CP110813.1"/>
</dbReference>
<reference evidence="1 2" key="1">
    <citation type="submission" date="2015-11" db="EMBL/GenBank/DDBJ databases">
        <title>Genome sequences of Lysobacter enzymogenes strain C3 and Lysobacter antibioticus ATCC 29479.</title>
        <authorList>
            <person name="Kobayashi D.Y."/>
        </authorList>
    </citation>
    <scope>NUCLEOTIDE SEQUENCE [LARGE SCALE GENOMIC DNA]</scope>
    <source>
        <strain evidence="1 2">C3</strain>
    </source>
</reference>
<organism evidence="1 2">
    <name type="scientific">Lysobacter enzymogenes</name>
    <dbReference type="NCBI Taxonomy" id="69"/>
    <lineage>
        <taxon>Bacteria</taxon>
        <taxon>Pseudomonadati</taxon>
        <taxon>Pseudomonadota</taxon>
        <taxon>Gammaproteobacteria</taxon>
        <taxon>Lysobacterales</taxon>
        <taxon>Lysobacteraceae</taxon>
        <taxon>Lysobacter</taxon>
    </lineage>
</organism>
<evidence type="ECO:0000313" key="2">
    <source>
        <dbReference type="Proteomes" id="UP000061569"/>
    </source>
</evidence>
<proteinExistence type="predicted"/>
<gene>
    <name evidence="1" type="ORF">GLE_1216</name>
</gene>
<dbReference type="OrthoDB" id="281928at2"/>
<name>A0A0S2DE40_LYSEN</name>
<dbReference type="Proteomes" id="UP000061569">
    <property type="component" value="Chromosome"/>
</dbReference>
<dbReference type="EMBL" id="CP013140">
    <property type="protein sequence ID" value="ALN56573.1"/>
    <property type="molecule type" value="Genomic_DNA"/>
</dbReference>
<dbReference type="AlphaFoldDB" id="A0A0S2DE40"/>
<evidence type="ECO:0000313" key="1">
    <source>
        <dbReference type="EMBL" id="ALN56573.1"/>
    </source>
</evidence>
<dbReference type="STRING" id="69.GLE_1216"/>
<dbReference type="KEGG" id="lez:GLE_1216"/>
<protein>
    <submittedName>
        <fullName evidence="1">Uncharacterized protein</fullName>
    </submittedName>
</protein>